<dbReference type="SMART" id="SM00046">
    <property type="entry name" value="DAGKc"/>
    <property type="match status" value="1"/>
</dbReference>
<dbReference type="PROSITE" id="PS50146">
    <property type="entry name" value="DAGK"/>
    <property type="match status" value="1"/>
</dbReference>
<dbReference type="RefSeq" id="WP_394834818.1">
    <property type="nucleotide sequence ID" value="NZ_CP089929.1"/>
</dbReference>
<evidence type="ECO:0000259" key="5">
    <source>
        <dbReference type="PROSITE" id="PS50146"/>
    </source>
</evidence>
<accession>A0ABZ2L5U6</accession>
<gene>
    <name evidence="6" type="ORF">LVJ94_50810</name>
</gene>
<keyword evidence="2" id="KW-0547">Nucleotide-binding</keyword>
<dbReference type="Gene3D" id="2.60.200.40">
    <property type="match status" value="1"/>
</dbReference>
<keyword evidence="3 6" id="KW-0418">Kinase</keyword>
<sequence length="291" mass="31332">MRAALLYNSAAGGATSEVELVSALERIGWTVPFRVSEEHLDPNLSEHADVVIVAGGDGTVATVAKRLARTELPMAIVPMGTVNNVARSLGLDLEPMAAIAGLAAAAKRRIDLGVLRTGSRESYFVEGFSAGFLGHVLGNKASDRHKKASRAFTLIADALETYPAHRYAVEADGRDLSGDYVLVAVMNARSLGPALALAAEAKLDDGRLDLVRIRRDEKGAIIEALRRAEKEEDLELPAFETSRVQRVRIHGLGHWAHLDDEPWELDDAVDIVTAAGAVHWLAPRQGVPNRT</sequence>
<dbReference type="Pfam" id="PF00781">
    <property type="entry name" value="DAGK_cat"/>
    <property type="match status" value="1"/>
</dbReference>
<dbReference type="InterPro" id="IPR045540">
    <property type="entry name" value="YegS/DAGK_C"/>
</dbReference>
<feature type="domain" description="DAGKc" evidence="5">
    <location>
        <begin position="1"/>
        <end position="119"/>
    </location>
</feature>
<evidence type="ECO:0000256" key="3">
    <source>
        <dbReference type="ARBA" id="ARBA00022777"/>
    </source>
</evidence>
<dbReference type="PANTHER" id="PTHR12358:SF54">
    <property type="entry name" value="SPHINGOSINE KINASE RELATED PROTEIN"/>
    <property type="match status" value="1"/>
</dbReference>
<keyword evidence="7" id="KW-1185">Reference proteome</keyword>
<dbReference type="InterPro" id="IPR017438">
    <property type="entry name" value="ATP-NAD_kinase_N"/>
</dbReference>
<dbReference type="InterPro" id="IPR016064">
    <property type="entry name" value="NAD/diacylglycerol_kinase_sf"/>
</dbReference>
<evidence type="ECO:0000313" key="6">
    <source>
        <dbReference type="EMBL" id="WXB05176.1"/>
    </source>
</evidence>
<reference evidence="6" key="1">
    <citation type="submission" date="2021-12" db="EMBL/GenBank/DDBJ databases">
        <title>Discovery of the Pendulisporaceae a myxobacterial family with distinct sporulation behavior and unique specialized metabolism.</title>
        <authorList>
            <person name="Garcia R."/>
            <person name="Popoff A."/>
            <person name="Bader C.D."/>
            <person name="Loehr J."/>
            <person name="Walesch S."/>
            <person name="Walt C."/>
            <person name="Boldt J."/>
            <person name="Bunk B."/>
            <person name="Haeckl F.J.F.P.J."/>
            <person name="Gunesch A.P."/>
            <person name="Birkelbach J."/>
            <person name="Nuebel U."/>
            <person name="Pietschmann T."/>
            <person name="Bach T."/>
            <person name="Mueller R."/>
        </authorList>
    </citation>
    <scope>NUCLEOTIDE SEQUENCE</scope>
    <source>
        <strain evidence="6">MSr11367</strain>
    </source>
</reference>
<dbReference type="EMBL" id="CP089983">
    <property type="protein sequence ID" value="WXB05176.1"/>
    <property type="molecule type" value="Genomic_DNA"/>
</dbReference>
<dbReference type="SUPFAM" id="SSF111331">
    <property type="entry name" value="NAD kinase/diacylglycerol kinase-like"/>
    <property type="match status" value="1"/>
</dbReference>
<dbReference type="Proteomes" id="UP001374803">
    <property type="component" value="Chromosome"/>
</dbReference>
<dbReference type="InterPro" id="IPR001206">
    <property type="entry name" value="Diacylglycerol_kinase_cat_dom"/>
</dbReference>
<evidence type="ECO:0000256" key="1">
    <source>
        <dbReference type="ARBA" id="ARBA00022679"/>
    </source>
</evidence>
<evidence type="ECO:0000313" key="7">
    <source>
        <dbReference type="Proteomes" id="UP001374803"/>
    </source>
</evidence>
<dbReference type="InterPro" id="IPR050187">
    <property type="entry name" value="Lipid_Phosphate_FormReg"/>
</dbReference>
<dbReference type="PANTHER" id="PTHR12358">
    <property type="entry name" value="SPHINGOSINE KINASE"/>
    <property type="match status" value="1"/>
</dbReference>
<proteinExistence type="predicted"/>
<dbReference type="Pfam" id="PF19279">
    <property type="entry name" value="YegS_C"/>
    <property type="match status" value="1"/>
</dbReference>
<dbReference type="Gene3D" id="3.40.50.10330">
    <property type="entry name" value="Probable inorganic polyphosphate/atp-NAD kinase, domain 1"/>
    <property type="match status" value="1"/>
</dbReference>
<protein>
    <submittedName>
        <fullName evidence="6">NAD(+)/NADH kinase</fullName>
    </submittedName>
</protein>
<evidence type="ECO:0000256" key="2">
    <source>
        <dbReference type="ARBA" id="ARBA00022741"/>
    </source>
</evidence>
<dbReference type="GO" id="GO:0016301">
    <property type="term" value="F:kinase activity"/>
    <property type="evidence" value="ECO:0007669"/>
    <property type="project" value="UniProtKB-KW"/>
</dbReference>
<name>A0ABZ2L5U6_9BACT</name>
<organism evidence="6 7">
    <name type="scientific">Pendulispora rubella</name>
    <dbReference type="NCBI Taxonomy" id="2741070"/>
    <lineage>
        <taxon>Bacteria</taxon>
        <taxon>Pseudomonadati</taxon>
        <taxon>Myxococcota</taxon>
        <taxon>Myxococcia</taxon>
        <taxon>Myxococcales</taxon>
        <taxon>Sorangiineae</taxon>
        <taxon>Pendulisporaceae</taxon>
        <taxon>Pendulispora</taxon>
    </lineage>
</organism>
<evidence type="ECO:0000256" key="4">
    <source>
        <dbReference type="ARBA" id="ARBA00022840"/>
    </source>
</evidence>
<keyword evidence="4" id="KW-0067">ATP-binding</keyword>
<keyword evidence="1" id="KW-0808">Transferase</keyword>